<evidence type="ECO:0000313" key="1">
    <source>
        <dbReference type="EMBL" id="ACM15757.1"/>
    </source>
</evidence>
<proteinExistence type="predicted"/>
<reference evidence="1 2" key="1">
    <citation type="journal article" date="2009" name="J. Bacteriol.">
        <title>Complete genome sequence of the extremophilic Bacillus cereus strain Q1 with industrial applications.</title>
        <authorList>
            <person name="Xiong Z."/>
            <person name="Jiang Y."/>
            <person name="Qi D."/>
            <person name="Lu H."/>
            <person name="Yang F."/>
            <person name="Yang J."/>
            <person name="Chen L."/>
            <person name="Sun L."/>
            <person name="Xu X."/>
            <person name="Xue Y."/>
            <person name="Zhu Y."/>
            <person name="Jin Q."/>
        </authorList>
    </citation>
    <scope>NUCLEOTIDE SEQUENCE [LARGE SCALE GENOMIC DNA]</scope>
    <source>
        <strain evidence="1 2">Q1</strain>
        <plasmid evidence="1 2">pBc239</plasmid>
    </source>
</reference>
<dbReference type="Proteomes" id="UP000000441">
    <property type="component" value="Plasmid pBc239"/>
</dbReference>
<gene>
    <name evidence="1" type="ordered locus">BCQ_PI023</name>
</gene>
<accession>B9J5W2</accession>
<name>B9J5W2_BACCQ</name>
<dbReference type="KEGG" id="bcq:BCQ_PI023"/>
<protein>
    <submittedName>
        <fullName evidence="1">Uncharacterized protein</fullName>
    </submittedName>
</protein>
<sequence>MYVYFTYYQLQEAKFLLLKVILEGEGPTEKSK</sequence>
<dbReference type="EMBL" id="CP000228">
    <property type="protein sequence ID" value="ACM15757.1"/>
    <property type="molecule type" value="Genomic_DNA"/>
</dbReference>
<dbReference type="AlphaFoldDB" id="B9J5W2"/>
<geneLocation type="plasmid" evidence="1 2">
    <name>pBc239</name>
</geneLocation>
<keyword evidence="1" id="KW-0614">Plasmid</keyword>
<evidence type="ECO:0000313" key="2">
    <source>
        <dbReference type="Proteomes" id="UP000000441"/>
    </source>
</evidence>
<organism evidence="1 2">
    <name type="scientific">Bacillus cereus (strain Q1)</name>
    <dbReference type="NCBI Taxonomy" id="361100"/>
    <lineage>
        <taxon>Bacteria</taxon>
        <taxon>Bacillati</taxon>
        <taxon>Bacillota</taxon>
        <taxon>Bacilli</taxon>
        <taxon>Bacillales</taxon>
        <taxon>Bacillaceae</taxon>
        <taxon>Bacillus</taxon>
        <taxon>Bacillus cereus group</taxon>
    </lineage>
</organism>
<dbReference type="HOGENOM" id="CLU_3387990_0_0_9"/>